<reference evidence="1 2" key="1">
    <citation type="submission" date="2017-06" db="EMBL/GenBank/DDBJ databases">
        <title>Complete genome sequence of Paenibacillus donghaensis KCTC 13049T isolated from East Sea sediment, South Korea.</title>
        <authorList>
            <person name="Jung B.K."/>
            <person name="Hong S.-J."/>
            <person name="Shin J.-H."/>
        </authorList>
    </citation>
    <scope>NUCLEOTIDE SEQUENCE [LARGE SCALE GENOMIC DNA]</scope>
    <source>
        <strain evidence="1 2">KCTC 13049</strain>
    </source>
</reference>
<organism evidence="1 2">
    <name type="scientific">Paenibacillus donghaensis</name>
    <dbReference type="NCBI Taxonomy" id="414771"/>
    <lineage>
        <taxon>Bacteria</taxon>
        <taxon>Bacillati</taxon>
        <taxon>Bacillota</taxon>
        <taxon>Bacilli</taxon>
        <taxon>Bacillales</taxon>
        <taxon>Paenibacillaceae</taxon>
        <taxon>Paenibacillus</taxon>
    </lineage>
</organism>
<proteinExistence type="predicted"/>
<dbReference type="KEGG" id="pdh:B9T62_18535"/>
<gene>
    <name evidence="1" type="ORF">B9T62_18535</name>
</gene>
<dbReference type="AlphaFoldDB" id="A0A2Z2KF68"/>
<dbReference type="Proteomes" id="UP000249890">
    <property type="component" value="Chromosome"/>
</dbReference>
<evidence type="ECO:0000313" key="2">
    <source>
        <dbReference type="Proteomes" id="UP000249890"/>
    </source>
</evidence>
<dbReference type="OrthoDB" id="1683245at2"/>
<sequence length="124" mass="14429">MIHENITKEILDTVSIGNLIRVNDWKKPMRVMGVSDNYFVMIRNNFGKLRYSVCEKKPWGGIRYNQMVGGKFHCGVDNMIFGWIGFDYKFDDQEQIDKYLQAFETGEIELSVRGTIPVLSLQIK</sequence>
<accession>A0A2Z2KF68</accession>
<protein>
    <submittedName>
        <fullName evidence="1">Uncharacterized protein</fullName>
    </submittedName>
</protein>
<name>A0A2Z2KF68_9BACL</name>
<evidence type="ECO:0000313" key="1">
    <source>
        <dbReference type="EMBL" id="ASA22605.1"/>
    </source>
</evidence>
<dbReference type="EMBL" id="CP021780">
    <property type="protein sequence ID" value="ASA22605.1"/>
    <property type="molecule type" value="Genomic_DNA"/>
</dbReference>
<keyword evidence="2" id="KW-1185">Reference proteome</keyword>
<dbReference type="RefSeq" id="WP_087916603.1">
    <property type="nucleotide sequence ID" value="NZ_CP021780.1"/>
</dbReference>